<feature type="compositionally biased region" description="Polar residues" evidence="5">
    <location>
        <begin position="385"/>
        <end position="397"/>
    </location>
</feature>
<feature type="domain" description="T-box" evidence="6">
    <location>
        <begin position="23"/>
        <end position="238"/>
    </location>
</feature>
<reference evidence="7" key="1">
    <citation type="submission" date="2021-11" db="EMBL/GenBank/DDBJ databases">
        <authorList>
            <person name="Herlambang A."/>
            <person name="Guo Y."/>
            <person name="Takashima Y."/>
            <person name="Nishizawa T."/>
        </authorList>
    </citation>
    <scope>NUCLEOTIDE SEQUENCE</scope>
    <source>
        <strain evidence="7">E1425</strain>
    </source>
</reference>
<dbReference type="GO" id="GO:0001708">
    <property type="term" value="P:cell fate specification"/>
    <property type="evidence" value="ECO:0007669"/>
    <property type="project" value="TreeGrafter"/>
</dbReference>
<keyword evidence="4" id="KW-0539">Nucleus</keyword>
<name>A0A9P3LTV8_9FUNG</name>
<dbReference type="PROSITE" id="PS50252">
    <property type="entry name" value="TBOX_3"/>
    <property type="match status" value="1"/>
</dbReference>
<sequence>MSGEEKSLGQSNKRPGSEPSLLLVNGDLWDMFHREDNEMIITKSGRCLFPLLQFKAVDLEPDTIYSIDIDFELMDQRRYRFVDGAWKCAQPWKKSANYDDEDRSEDEDRDGSTTSSLARRQETYTHPDLCQPGTHWMQTTISFSKIKLTNKIPEAATQTRKRSKNPPATSSHIFHLTSFHRYRPRVHLVQRSDQRRAIIASTTFTFDRTAFMAVTHYQNFRVNDLKKGYNPHAKGFRDSIQRSPSDSREASSSFDSSKLRPRSKRSGSYHGGDSCSEGEEIVIKGNNEGAEESEDHGRSYNPLFFDGSDSRVVTRSRTKQFMNGDNTMAPVRELDNMAIKIEMREDSPSATLRTPENRSSTHEIQTTLDSALYKRPLRQSHRSRPLSQKSKAPSTLREQPITKSDMFELSAGSKSIQTYPGQGAVAYDTPTFRQAGSASEDQKTNILQLTAPMTPMPVSIPSSALQLSFTSTGKPVFGYDPGTSDAATQLPIGTMTLPSPTSWYQQFFSWDQPSSGSSDALSQGPYFMGSSSPIPLQFPSGQIDQAPSEEDLSSKSNPESDVQPVRESLDTSACLISESMACPDEGTTPYIPDIQDFAYEGDRVAFSCTQTDTCHIWPSFLESKTMLSTSSVLSILPYYSGPDQANMDMVFQENLRLKAFIRERYGPEAEAEANAVMVMGRHYF</sequence>
<dbReference type="EMBL" id="BQFW01000004">
    <property type="protein sequence ID" value="GJJ70327.1"/>
    <property type="molecule type" value="Genomic_DNA"/>
</dbReference>
<dbReference type="InterPro" id="IPR008967">
    <property type="entry name" value="p53-like_TF_DNA-bd_sf"/>
</dbReference>
<feature type="compositionally biased region" description="Acidic residues" evidence="5">
    <location>
        <begin position="98"/>
        <end position="109"/>
    </location>
</feature>
<feature type="region of interest" description="Disordered" evidence="5">
    <location>
        <begin position="345"/>
        <end position="401"/>
    </location>
</feature>
<keyword evidence="3" id="KW-0804">Transcription</keyword>
<organism evidence="7 8">
    <name type="scientific">Entomortierella parvispora</name>
    <dbReference type="NCBI Taxonomy" id="205924"/>
    <lineage>
        <taxon>Eukaryota</taxon>
        <taxon>Fungi</taxon>
        <taxon>Fungi incertae sedis</taxon>
        <taxon>Mucoromycota</taxon>
        <taxon>Mortierellomycotina</taxon>
        <taxon>Mortierellomycetes</taxon>
        <taxon>Mortierellales</taxon>
        <taxon>Mortierellaceae</taxon>
        <taxon>Entomortierella</taxon>
    </lineage>
</organism>
<gene>
    <name evidence="7" type="ORF">EMPS_02676</name>
</gene>
<keyword evidence="8" id="KW-1185">Reference proteome</keyword>
<dbReference type="SMART" id="SM00425">
    <property type="entry name" value="TBOX"/>
    <property type="match status" value="1"/>
</dbReference>
<evidence type="ECO:0000313" key="8">
    <source>
        <dbReference type="Proteomes" id="UP000827284"/>
    </source>
</evidence>
<feature type="compositionally biased region" description="Basic residues" evidence="5">
    <location>
        <begin position="375"/>
        <end position="384"/>
    </location>
</feature>
<accession>A0A9P3LTV8</accession>
<comment type="caution">
    <text evidence="7">The sequence shown here is derived from an EMBL/GenBank/DDBJ whole genome shotgun (WGS) entry which is preliminary data.</text>
</comment>
<dbReference type="Gene3D" id="2.60.40.820">
    <property type="entry name" value="Transcription factor, T-box"/>
    <property type="match status" value="1"/>
</dbReference>
<dbReference type="GO" id="GO:0000785">
    <property type="term" value="C:chromatin"/>
    <property type="evidence" value="ECO:0007669"/>
    <property type="project" value="TreeGrafter"/>
</dbReference>
<keyword evidence="1" id="KW-0805">Transcription regulation</keyword>
<dbReference type="SUPFAM" id="SSF49417">
    <property type="entry name" value="p53-like transcription factors"/>
    <property type="match status" value="1"/>
</dbReference>
<dbReference type="GO" id="GO:0000978">
    <property type="term" value="F:RNA polymerase II cis-regulatory region sequence-specific DNA binding"/>
    <property type="evidence" value="ECO:0007669"/>
    <property type="project" value="InterPro"/>
</dbReference>
<dbReference type="Pfam" id="PF00907">
    <property type="entry name" value="T-box"/>
    <property type="match status" value="1"/>
</dbReference>
<evidence type="ECO:0000256" key="1">
    <source>
        <dbReference type="ARBA" id="ARBA00023015"/>
    </source>
</evidence>
<evidence type="ECO:0000256" key="2">
    <source>
        <dbReference type="ARBA" id="ARBA00023125"/>
    </source>
</evidence>
<feature type="region of interest" description="Disordered" evidence="5">
    <location>
        <begin position="537"/>
        <end position="565"/>
    </location>
</feature>
<dbReference type="InterPro" id="IPR001699">
    <property type="entry name" value="TF_T-box"/>
</dbReference>
<dbReference type="InterPro" id="IPR036960">
    <property type="entry name" value="T-box_sf"/>
</dbReference>
<dbReference type="AlphaFoldDB" id="A0A9P3LTV8"/>
<dbReference type="InterPro" id="IPR046360">
    <property type="entry name" value="T-box_DNA-bd"/>
</dbReference>
<dbReference type="Proteomes" id="UP000827284">
    <property type="component" value="Unassembled WGS sequence"/>
</dbReference>
<evidence type="ECO:0000313" key="7">
    <source>
        <dbReference type="EMBL" id="GJJ70327.1"/>
    </source>
</evidence>
<dbReference type="PANTHER" id="PTHR11267">
    <property type="entry name" value="T-BOX PROTEIN-RELATED"/>
    <property type="match status" value="1"/>
</dbReference>
<dbReference type="GO" id="GO:0000981">
    <property type="term" value="F:DNA-binding transcription factor activity, RNA polymerase II-specific"/>
    <property type="evidence" value="ECO:0007669"/>
    <property type="project" value="TreeGrafter"/>
</dbReference>
<evidence type="ECO:0000256" key="4">
    <source>
        <dbReference type="ARBA" id="ARBA00023242"/>
    </source>
</evidence>
<feature type="region of interest" description="Disordered" evidence="5">
    <location>
        <begin position="96"/>
        <end position="129"/>
    </location>
</feature>
<feature type="region of interest" description="Disordered" evidence="5">
    <location>
        <begin position="289"/>
        <end position="308"/>
    </location>
</feature>
<dbReference type="PANTHER" id="PTHR11267:SF181">
    <property type="entry name" value="OPTOMOTOR-BLIND PROTEIN"/>
    <property type="match status" value="1"/>
</dbReference>
<protein>
    <recommendedName>
        <fullName evidence="6">T-box domain-containing protein</fullName>
    </recommendedName>
</protein>
<reference evidence="7" key="2">
    <citation type="journal article" date="2022" name="Microbiol. Resour. Announc.">
        <title>Whole-Genome Sequence of Entomortierella parvispora E1425, a Mucoromycotan Fungus Associated with Burkholderiaceae-Related Endosymbiotic Bacteria.</title>
        <authorList>
            <person name="Herlambang A."/>
            <person name="Guo Y."/>
            <person name="Takashima Y."/>
            <person name="Narisawa K."/>
            <person name="Ohta H."/>
            <person name="Nishizawa T."/>
        </authorList>
    </citation>
    <scope>NUCLEOTIDE SEQUENCE</scope>
    <source>
        <strain evidence="7">E1425</strain>
    </source>
</reference>
<dbReference type="GO" id="GO:0045893">
    <property type="term" value="P:positive regulation of DNA-templated transcription"/>
    <property type="evidence" value="ECO:0007669"/>
    <property type="project" value="InterPro"/>
</dbReference>
<feature type="compositionally biased region" description="Basic and acidic residues" evidence="5">
    <location>
        <begin position="235"/>
        <end position="249"/>
    </location>
</feature>
<keyword evidence="2" id="KW-0238">DNA-binding</keyword>
<evidence type="ECO:0000259" key="6">
    <source>
        <dbReference type="PROSITE" id="PS50252"/>
    </source>
</evidence>
<dbReference type="OrthoDB" id="7442607at2759"/>
<dbReference type="GO" id="GO:0005634">
    <property type="term" value="C:nucleus"/>
    <property type="evidence" value="ECO:0007669"/>
    <property type="project" value="InterPro"/>
</dbReference>
<proteinExistence type="predicted"/>
<evidence type="ECO:0000256" key="3">
    <source>
        <dbReference type="ARBA" id="ARBA00023163"/>
    </source>
</evidence>
<feature type="region of interest" description="Disordered" evidence="5">
    <location>
        <begin position="231"/>
        <end position="278"/>
    </location>
</feature>
<evidence type="ECO:0000256" key="5">
    <source>
        <dbReference type="SAM" id="MobiDB-lite"/>
    </source>
</evidence>